<evidence type="ECO:0000259" key="10">
    <source>
        <dbReference type="PROSITE" id="PS50119"/>
    </source>
</evidence>
<dbReference type="InterPro" id="IPR000315">
    <property type="entry name" value="Znf_B-box"/>
</dbReference>
<dbReference type="OrthoDB" id="342730at2759"/>
<dbReference type="CDD" id="cd12891">
    <property type="entry name" value="SPRY_PRY_C-I_2"/>
    <property type="match status" value="1"/>
</dbReference>
<dbReference type="PRINTS" id="PR01407">
    <property type="entry name" value="BUTYPHLNCDUF"/>
</dbReference>
<organism evidence="12 13">
    <name type="scientific">Leptobrachium leishanense</name>
    <name type="common">Leishan spiny toad</name>
    <dbReference type="NCBI Taxonomy" id="445787"/>
    <lineage>
        <taxon>Eukaryota</taxon>
        <taxon>Metazoa</taxon>
        <taxon>Chordata</taxon>
        <taxon>Craniata</taxon>
        <taxon>Vertebrata</taxon>
        <taxon>Euteleostomi</taxon>
        <taxon>Amphibia</taxon>
        <taxon>Batrachia</taxon>
        <taxon>Anura</taxon>
        <taxon>Pelobatoidea</taxon>
        <taxon>Megophryidae</taxon>
        <taxon>Leptobrachium</taxon>
    </lineage>
</organism>
<dbReference type="PANTHER" id="PTHR25465">
    <property type="entry name" value="B-BOX DOMAIN CONTAINING"/>
    <property type="match status" value="1"/>
</dbReference>
<protein>
    <submittedName>
        <fullName evidence="12">Uncharacterized protein</fullName>
    </submittedName>
</protein>
<evidence type="ECO:0000256" key="7">
    <source>
        <dbReference type="SAM" id="Coils"/>
    </source>
</evidence>
<dbReference type="SUPFAM" id="SSF57845">
    <property type="entry name" value="B-box zinc-binding domain"/>
    <property type="match status" value="1"/>
</dbReference>
<dbReference type="Pfam" id="PF13445">
    <property type="entry name" value="zf-RING_UBOX"/>
    <property type="match status" value="1"/>
</dbReference>
<dbReference type="Ensembl" id="ENSLLET00000031319.1">
    <property type="protein sequence ID" value="ENSLLEP00000030156.1"/>
    <property type="gene ID" value="ENSLLEG00000019129.1"/>
</dbReference>
<keyword evidence="1" id="KW-0399">Innate immunity</keyword>
<dbReference type="InterPro" id="IPR051051">
    <property type="entry name" value="E3_ubiq-ligase_TRIM/RNF"/>
</dbReference>
<dbReference type="InterPro" id="IPR043136">
    <property type="entry name" value="B30.2/SPRY_sf"/>
</dbReference>
<dbReference type="SUPFAM" id="SSF49899">
    <property type="entry name" value="Concanavalin A-like lectins/glucanases"/>
    <property type="match status" value="1"/>
</dbReference>
<sequence>MASADLRDELTCSICLNIYTDPVTLTCGHSFCRTCIEDAMEAKEGPGAYKCPECRAEYKERPALEKNRKLSNIAETFRSSHPEQEDVGILCTYCDSPVPAVKTCLLCESSLCEKHVMKHSKSAEHVLMEPTASLENRKCPIHKKVLEYYCLEDATCVCVSCCLTGEHRGHQMESLHEASEKKKPKMQIVLGRLISEKTKTENKIQSLQKNIKGFEDSLELLTGETTALFMGIREQLETLEKRVLSQIRRCGDKFSNISSCDIPQLEIKKSELSRKVGHIEELCNTTDPLAVLQGFKLGEEDEEEKSDADSNNFGKIRKSIKEEESDKDEGDNEDEGYEYDDYEADNENEVYEYDDYEADNENEVYEYDDYEADNENEVYEYDDYEGDNENEVYEYDDYEADNENEVYEYDDYEGDIENEVYEYDDYEGVNENEVYEYDVDEGDNENEDEYEEYDDNEGDNENDDENGEDEEEDDEDDDESSNEMRCVVEEYGLIFTTLHTGLEEVMTWAKRQCNAEQASNKFLDVDMISNILLEVDTSGHNTAISGDGKTMTFSNIHQGRPEGPKKFMVPQVLSTTGFSSGSHYWEVEGSPSGGWRVGVTYPSIHREGVQAVIGNNNKSWALEKNANNQYIVIHDNKIALSPVTPSCYRLGIFLHYANGYLSFYELGDQIQLLHTFMASFPKPLHIAICTGEYGWVKIRR</sequence>
<keyword evidence="4" id="KW-0862">Zinc</keyword>
<feature type="domain" description="B30.2/SPRY" evidence="11">
    <location>
        <begin position="510"/>
        <end position="700"/>
    </location>
</feature>
<evidence type="ECO:0000313" key="13">
    <source>
        <dbReference type="Proteomes" id="UP000694569"/>
    </source>
</evidence>
<dbReference type="Proteomes" id="UP000694569">
    <property type="component" value="Unplaced"/>
</dbReference>
<proteinExistence type="predicted"/>
<dbReference type="SMART" id="SM00449">
    <property type="entry name" value="SPRY"/>
    <property type="match status" value="1"/>
</dbReference>
<accession>A0A8C5WDG1</accession>
<dbReference type="InterPro" id="IPR001841">
    <property type="entry name" value="Znf_RING"/>
</dbReference>
<dbReference type="PROSITE" id="PS00518">
    <property type="entry name" value="ZF_RING_1"/>
    <property type="match status" value="1"/>
</dbReference>
<dbReference type="PROSITE" id="PS50188">
    <property type="entry name" value="B302_SPRY"/>
    <property type="match status" value="1"/>
</dbReference>
<evidence type="ECO:0000259" key="11">
    <source>
        <dbReference type="PROSITE" id="PS50188"/>
    </source>
</evidence>
<dbReference type="SMART" id="SM00336">
    <property type="entry name" value="BBOX"/>
    <property type="match status" value="1"/>
</dbReference>
<dbReference type="AlphaFoldDB" id="A0A8C5WDG1"/>
<evidence type="ECO:0000256" key="3">
    <source>
        <dbReference type="ARBA" id="ARBA00022771"/>
    </source>
</evidence>
<evidence type="ECO:0000256" key="8">
    <source>
        <dbReference type="SAM" id="MobiDB-lite"/>
    </source>
</evidence>
<dbReference type="InterPro" id="IPR013083">
    <property type="entry name" value="Znf_RING/FYVE/PHD"/>
</dbReference>
<dbReference type="Gene3D" id="3.30.40.10">
    <property type="entry name" value="Zinc/RING finger domain, C3HC4 (zinc finger)"/>
    <property type="match status" value="1"/>
</dbReference>
<dbReference type="Gene3D" id="3.30.160.60">
    <property type="entry name" value="Classic Zinc Finger"/>
    <property type="match status" value="1"/>
</dbReference>
<evidence type="ECO:0000256" key="1">
    <source>
        <dbReference type="ARBA" id="ARBA00022588"/>
    </source>
</evidence>
<dbReference type="Pfam" id="PF00643">
    <property type="entry name" value="zf-B_box"/>
    <property type="match status" value="1"/>
</dbReference>
<dbReference type="SMART" id="SM00184">
    <property type="entry name" value="RING"/>
    <property type="match status" value="1"/>
</dbReference>
<dbReference type="InterPro" id="IPR013320">
    <property type="entry name" value="ConA-like_dom_sf"/>
</dbReference>
<evidence type="ECO:0000256" key="4">
    <source>
        <dbReference type="ARBA" id="ARBA00022833"/>
    </source>
</evidence>
<feature type="domain" description="RING-type" evidence="9">
    <location>
        <begin position="12"/>
        <end position="55"/>
    </location>
</feature>
<dbReference type="InterPro" id="IPR003879">
    <property type="entry name" value="Butyrophylin_SPRY"/>
</dbReference>
<dbReference type="CDD" id="cd19769">
    <property type="entry name" value="Bbox2_TRIM16-like"/>
    <property type="match status" value="1"/>
</dbReference>
<dbReference type="GO" id="GO:0008270">
    <property type="term" value="F:zinc ion binding"/>
    <property type="evidence" value="ECO:0007669"/>
    <property type="project" value="UniProtKB-KW"/>
</dbReference>
<dbReference type="GeneTree" id="ENSGT01030000234583"/>
<feature type="compositionally biased region" description="Acidic residues" evidence="8">
    <location>
        <begin position="436"/>
        <end position="481"/>
    </location>
</feature>
<name>A0A8C5WDG1_9ANUR</name>
<dbReference type="Pfam" id="PF00622">
    <property type="entry name" value="SPRY"/>
    <property type="match status" value="1"/>
</dbReference>
<dbReference type="PROSITE" id="PS50089">
    <property type="entry name" value="ZF_RING_2"/>
    <property type="match status" value="1"/>
</dbReference>
<evidence type="ECO:0000256" key="6">
    <source>
        <dbReference type="PROSITE-ProRule" id="PRU00024"/>
    </source>
</evidence>
<evidence type="ECO:0000256" key="2">
    <source>
        <dbReference type="ARBA" id="ARBA00022723"/>
    </source>
</evidence>
<dbReference type="PANTHER" id="PTHR25465:SF41">
    <property type="entry name" value="E3 UBIQUITIN-PROTEIN LIGASE RNF135"/>
    <property type="match status" value="1"/>
</dbReference>
<evidence type="ECO:0000259" key="9">
    <source>
        <dbReference type="PROSITE" id="PS50089"/>
    </source>
</evidence>
<dbReference type="InterPro" id="IPR001870">
    <property type="entry name" value="B30.2/SPRY"/>
</dbReference>
<dbReference type="SUPFAM" id="SSF57850">
    <property type="entry name" value="RING/U-box"/>
    <property type="match status" value="1"/>
</dbReference>
<feature type="domain" description="B box-type" evidence="10">
    <location>
        <begin position="134"/>
        <end position="175"/>
    </location>
</feature>
<feature type="region of interest" description="Disordered" evidence="8">
    <location>
        <begin position="436"/>
        <end position="482"/>
    </location>
</feature>
<evidence type="ECO:0000313" key="12">
    <source>
        <dbReference type="Ensembl" id="ENSLLEP00000030156.1"/>
    </source>
</evidence>
<dbReference type="Gene3D" id="2.60.120.920">
    <property type="match status" value="1"/>
</dbReference>
<evidence type="ECO:0000256" key="5">
    <source>
        <dbReference type="ARBA" id="ARBA00022859"/>
    </source>
</evidence>
<keyword evidence="2" id="KW-0479">Metal-binding</keyword>
<reference evidence="12" key="2">
    <citation type="submission" date="2025-09" db="UniProtKB">
        <authorList>
            <consortium name="Ensembl"/>
        </authorList>
    </citation>
    <scope>IDENTIFICATION</scope>
</reference>
<dbReference type="InterPro" id="IPR027370">
    <property type="entry name" value="Znf-RING_euk"/>
</dbReference>
<dbReference type="InterPro" id="IPR017907">
    <property type="entry name" value="Znf_RING_CS"/>
</dbReference>
<feature type="compositionally biased region" description="Acidic residues" evidence="8">
    <location>
        <begin position="325"/>
        <end position="340"/>
    </location>
</feature>
<dbReference type="CDD" id="cd16597">
    <property type="entry name" value="RING-HC_TRIM25_C-IV"/>
    <property type="match status" value="1"/>
</dbReference>
<feature type="region of interest" description="Disordered" evidence="8">
    <location>
        <begin position="299"/>
        <end position="340"/>
    </location>
</feature>
<keyword evidence="3 6" id="KW-0863">Zinc-finger</keyword>
<keyword evidence="7" id="KW-0175">Coiled coil</keyword>
<dbReference type="InterPro" id="IPR003877">
    <property type="entry name" value="SPRY_dom"/>
</dbReference>
<dbReference type="GO" id="GO:0045087">
    <property type="term" value="P:innate immune response"/>
    <property type="evidence" value="ECO:0007669"/>
    <property type="project" value="UniProtKB-KW"/>
</dbReference>
<dbReference type="PROSITE" id="PS50119">
    <property type="entry name" value="ZF_BBOX"/>
    <property type="match status" value="1"/>
</dbReference>
<keyword evidence="5" id="KW-0391">Immunity</keyword>
<feature type="coiled-coil region" evidence="7">
    <location>
        <begin position="190"/>
        <end position="224"/>
    </location>
</feature>
<reference evidence="12" key="1">
    <citation type="submission" date="2025-08" db="UniProtKB">
        <authorList>
            <consortium name="Ensembl"/>
        </authorList>
    </citation>
    <scope>IDENTIFICATION</scope>
</reference>
<keyword evidence="13" id="KW-1185">Reference proteome</keyword>